<dbReference type="Pfam" id="PF05621">
    <property type="entry name" value="TniB"/>
    <property type="match status" value="1"/>
</dbReference>
<dbReference type="Proteomes" id="UP000613255">
    <property type="component" value="Unassembled WGS sequence"/>
</dbReference>
<evidence type="ECO:0000313" key="1">
    <source>
        <dbReference type="EMBL" id="MBI6630738.1"/>
    </source>
</evidence>
<comment type="caution">
    <text evidence="1">The sequence shown here is derived from an EMBL/GenBank/DDBJ whole genome shotgun (WGS) entry which is preliminary data.</text>
</comment>
<dbReference type="RefSeq" id="WP_198686758.1">
    <property type="nucleotide sequence ID" value="NZ_JAEIJD010000012.1"/>
</dbReference>
<protein>
    <submittedName>
        <fullName evidence="1">TniB family NTP-binding protein</fullName>
    </submittedName>
</protein>
<dbReference type="EMBL" id="JAEIJD010000012">
    <property type="protein sequence ID" value="MBI6630738.1"/>
    <property type="molecule type" value="Genomic_DNA"/>
</dbReference>
<dbReference type="SUPFAM" id="SSF52540">
    <property type="entry name" value="P-loop containing nucleoside triphosphate hydrolases"/>
    <property type="match status" value="1"/>
</dbReference>
<evidence type="ECO:0000313" key="2">
    <source>
        <dbReference type="Proteomes" id="UP000613255"/>
    </source>
</evidence>
<dbReference type="InterPro" id="IPR008868">
    <property type="entry name" value="TniB"/>
</dbReference>
<sequence length="317" mass="34663">MAKNSLPLLSQLVRHQAFEDAYSAVADLLEEKDPRNGCIIPLLGPTRTGKTAVTRQLAEKAGPAASLVPMKAFVQASLPAQINAREIYATMLRAVGLKSRSGDSTSAIRDRLFRAIEQFGIRVIALDECNHMAERGSNLSARAAADHLKTVVDETGVSLVLSGLPRFQQIIDQNEQLRDRAAGTILFMPYDWQSDEERDAFVGAVDAVLHSLQSSGIEIEMNFEDLVRRLYGASGGRVPMMMRLMKLSVLQASSKPRLTSENFRRASCSMQQSGIPASLFFDNEEPDEVDLLRSFAAVMADELAPVSTGHLGLTKEA</sequence>
<dbReference type="Gene3D" id="3.40.50.300">
    <property type="entry name" value="P-loop containing nucleotide triphosphate hydrolases"/>
    <property type="match status" value="1"/>
</dbReference>
<proteinExistence type="predicted"/>
<organism evidence="1 2">
    <name type="scientific">Pontibaca salina</name>
    <dbReference type="NCBI Taxonomy" id="2795731"/>
    <lineage>
        <taxon>Bacteria</taxon>
        <taxon>Pseudomonadati</taxon>
        <taxon>Pseudomonadota</taxon>
        <taxon>Alphaproteobacteria</taxon>
        <taxon>Rhodobacterales</taxon>
        <taxon>Roseobacteraceae</taxon>
        <taxon>Pontibaca</taxon>
    </lineage>
</organism>
<accession>A0A934HMC6</accession>
<dbReference type="InterPro" id="IPR027417">
    <property type="entry name" value="P-loop_NTPase"/>
</dbReference>
<reference evidence="1" key="1">
    <citation type="submission" date="2020-12" db="EMBL/GenBank/DDBJ databases">
        <title>Pontibaca salina gen. nov., sp. nov., isolated from marine sediment.</title>
        <authorList>
            <person name="Bo J."/>
            <person name="Wang S."/>
            <person name="Song X."/>
            <person name="Du Z."/>
        </authorList>
    </citation>
    <scope>NUCLEOTIDE SEQUENCE</scope>
    <source>
        <strain evidence="1">S1109L</strain>
    </source>
</reference>
<dbReference type="AlphaFoldDB" id="A0A934HMC6"/>
<keyword evidence="2" id="KW-1185">Reference proteome</keyword>
<gene>
    <name evidence="1" type="ORF">JAO82_12695</name>
</gene>
<name>A0A934HMC6_9RHOB</name>